<evidence type="ECO:0000256" key="10">
    <source>
        <dbReference type="ARBA" id="ARBA00022573"/>
    </source>
</evidence>
<evidence type="ECO:0000256" key="9">
    <source>
        <dbReference type="ARBA" id="ARBA00012523"/>
    </source>
</evidence>
<name>A0ABV0KDQ1_9CYAN</name>
<comment type="catalytic activity">
    <reaction evidence="3">
        <text>adenosylcob(III)inamide + GTP = adenosylcob(III)inamide phosphate + GDP + H(+)</text>
        <dbReference type="Rhea" id="RHEA:15765"/>
        <dbReference type="ChEBI" id="CHEBI:2480"/>
        <dbReference type="ChEBI" id="CHEBI:15378"/>
        <dbReference type="ChEBI" id="CHEBI:37565"/>
        <dbReference type="ChEBI" id="CHEBI:58189"/>
        <dbReference type="ChEBI" id="CHEBI:58502"/>
        <dbReference type="EC" id="2.7.1.156"/>
    </reaction>
</comment>
<evidence type="ECO:0000256" key="17">
    <source>
        <dbReference type="ARBA" id="ARBA00030571"/>
    </source>
</evidence>
<keyword evidence="10" id="KW-0169">Cobalamin biosynthesis</keyword>
<evidence type="ECO:0000256" key="4">
    <source>
        <dbReference type="ARBA" id="ARBA00003889"/>
    </source>
</evidence>
<evidence type="ECO:0000256" key="2">
    <source>
        <dbReference type="ARBA" id="ARBA00000711"/>
    </source>
</evidence>
<keyword evidence="18" id="KW-0548">Nucleotidyltransferase</keyword>
<reference evidence="18 19" key="1">
    <citation type="submission" date="2022-04" db="EMBL/GenBank/DDBJ databases">
        <title>Positive selection, recombination, and allopatry shape intraspecific diversity of widespread and dominant cyanobacteria.</title>
        <authorList>
            <person name="Wei J."/>
            <person name="Shu W."/>
            <person name="Hu C."/>
        </authorList>
    </citation>
    <scope>NUCLEOTIDE SEQUENCE [LARGE SCALE GENOMIC DNA]</scope>
    <source>
        <strain evidence="18 19">DQ-A4</strain>
    </source>
</reference>
<dbReference type="Gene3D" id="3.40.50.300">
    <property type="entry name" value="P-loop containing nucleotide triphosphate hydrolases"/>
    <property type="match status" value="1"/>
</dbReference>
<evidence type="ECO:0000313" key="18">
    <source>
        <dbReference type="EMBL" id="MEP0950012.1"/>
    </source>
</evidence>
<dbReference type="PANTHER" id="PTHR34848">
    <property type="match status" value="1"/>
</dbReference>
<organism evidence="18 19">
    <name type="scientific">Leptolyngbya subtilissima DQ-A4</name>
    <dbReference type="NCBI Taxonomy" id="2933933"/>
    <lineage>
        <taxon>Bacteria</taxon>
        <taxon>Bacillati</taxon>
        <taxon>Cyanobacteriota</taxon>
        <taxon>Cyanophyceae</taxon>
        <taxon>Leptolyngbyales</taxon>
        <taxon>Leptolyngbyaceae</taxon>
        <taxon>Leptolyngbya group</taxon>
        <taxon>Leptolyngbya</taxon>
    </lineage>
</organism>
<comment type="pathway">
    <text evidence="5">Cofactor biosynthesis; adenosylcobalamin biosynthesis; adenosylcobalamin from cob(II)yrinate a,c-diamide: step 6/7.</text>
</comment>
<dbReference type="PANTHER" id="PTHR34848:SF1">
    <property type="entry name" value="BIFUNCTIONAL ADENOSYLCOBALAMIN BIOSYNTHESIS PROTEIN COBU"/>
    <property type="match status" value="1"/>
</dbReference>
<keyword evidence="12" id="KW-0547">Nucleotide-binding</keyword>
<evidence type="ECO:0000256" key="7">
    <source>
        <dbReference type="ARBA" id="ARBA00007490"/>
    </source>
</evidence>
<evidence type="ECO:0000256" key="5">
    <source>
        <dbReference type="ARBA" id="ARBA00004692"/>
    </source>
</evidence>
<evidence type="ECO:0000256" key="15">
    <source>
        <dbReference type="ARBA" id="ARBA00023134"/>
    </source>
</evidence>
<comment type="function">
    <text evidence="4">Catalyzes ATP-dependent phosphorylation of adenosylcobinamide and addition of GMP to adenosylcobinamide phosphate.</text>
</comment>
<dbReference type="GO" id="GO:0008820">
    <property type="term" value="F:cobinamide phosphate guanylyltransferase activity"/>
    <property type="evidence" value="ECO:0007669"/>
    <property type="project" value="UniProtKB-EC"/>
</dbReference>
<proteinExistence type="inferred from homology"/>
<accession>A0ABV0KDQ1</accession>
<evidence type="ECO:0000256" key="13">
    <source>
        <dbReference type="ARBA" id="ARBA00022777"/>
    </source>
</evidence>
<comment type="caution">
    <text evidence="18">The sequence shown here is derived from an EMBL/GenBank/DDBJ whole genome shotgun (WGS) entry which is preliminary data.</text>
</comment>
<keyword evidence="11 18" id="KW-0808">Transferase</keyword>
<keyword evidence="14" id="KW-0067">ATP-binding</keyword>
<gene>
    <name evidence="18" type="primary">cobU</name>
    <name evidence="18" type="ORF">NC992_24280</name>
</gene>
<comment type="catalytic activity">
    <reaction evidence="1">
        <text>adenosylcob(III)inamide + ATP = adenosylcob(III)inamide phosphate + ADP + H(+)</text>
        <dbReference type="Rhea" id="RHEA:15769"/>
        <dbReference type="ChEBI" id="CHEBI:2480"/>
        <dbReference type="ChEBI" id="CHEBI:15378"/>
        <dbReference type="ChEBI" id="CHEBI:30616"/>
        <dbReference type="ChEBI" id="CHEBI:58502"/>
        <dbReference type="ChEBI" id="CHEBI:456216"/>
        <dbReference type="EC" id="2.7.1.156"/>
    </reaction>
</comment>
<dbReference type="GO" id="GO:0043752">
    <property type="term" value="F:adenosylcobinamide kinase activity"/>
    <property type="evidence" value="ECO:0007669"/>
    <property type="project" value="UniProtKB-EC"/>
</dbReference>
<dbReference type="PIRSF" id="PIRSF006135">
    <property type="entry name" value="CobU"/>
    <property type="match status" value="1"/>
</dbReference>
<evidence type="ECO:0000256" key="1">
    <source>
        <dbReference type="ARBA" id="ARBA00000312"/>
    </source>
</evidence>
<keyword evidence="19" id="KW-1185">Reference proteome</keyword>
<dbReference type="EC" id="2.7.1.156" evidence="8"/>
<evidence type="ECO:0000256" key="16">
    <source>
        <dbReference type="ARBA" id="ARBA00029570"/>
    </source>
</evidence>
<dbReference type="EC" id="2.7.7.62" evidence="9"/>
<evidence type="ECO:0000256" key="14">
    <source>
        <dbReference type="ARBA" id="ARBA00022840"/>
    </source>
</evidence>
<evidence type="ECO:0000313" key="19">
    <source>
        <dbReference type="Proteomes" id="UP001482513"/>
    </source>
</evidence>
<dbReference type="NCBIfam" id="NF004469">
    <property type="entry name" value="PRK05800.1"/>
    <property type="match status" value="1"/>
</dbReference>
<dbReference type="EMBL" id="JAMPKX010000018">
    <property type="protein sequence ID" value="MEP0950012.1"/>
    <property type="molecule type" value="Genomic_DNA"/>
</dbReference>
<dbReference type="CDD" id="cd00544">
    <property type="entry name" value="CobU"/>
    <property type="match status" value="1"/>
</dbReference>
<keyword evidence="15" id="KW-0342">GTP-binding</keyword>
<evidence type="ECO:0000256" key="6">
    <source>
        <dbReference type="ARBA" id="ARBA00005159"/>
    </source>
</evidence>
<evidence type="ECO:0000256" key="11">
    <source>
        <dbReference type="ARBA" id="ARBA00022679"/>
    </source>
</evidence>
<evidence type="ECO:0000256" key="12">
    <source>
        <dbReference type="ARBA" id="ARBA00022741"/>
    </source>
</evidence>
<comment type="catalytic activity">
    <reaction evidence="2">
        <text>adenosylcob(III)inamide phosphate + GTP + H(+) = adenosylcob(III)inamide-GDP + diphosphate</text>
        <dbReference type="Rhea" id="RHEA:22712"/>
        <dbReference type="ChEBI" id="CHEBI:15378"/>
        <dbReference type="ChEBI" id="CHEBI:33019"/>
        <dbReference type="ChEBI" id="CHEBI:37565"/>
        <dbReference type="ChEBI" id="CHEBI:58502"/>
        <dbReference type="ChEBI" id="CHEBI:60487"/>
        <dbReference type="EC" id="2.7.7.62"/>
    </reaction>
</comment>
<evidence type="ECO:0000256" key="3">
    <source>
        <dbReference type="ARBA" id="ARBA00001522"/>
    </source>
</evidence>
<keyword evidence="13 18" id="KW-0418">Kinase</keyword>
<sequence length="195" mass="21208">MQPHNLPSSKGRTLLTDHRISLVTGPARSGKSEWAETLAATSGQSVIYIATSNVDPADLDWQKRVELHRDRRPTHWQLQEVPVALPEAVLSATAQDCLLIDSLGTWLANLLEQDDDTWQTTVNSLVESLRQTPSTVVLVSEETGWGVVPAYPIGRLFRDRLGTLTRQVGTVAGAVYLVVAGYAVDVKALGRGVGE</sequence>
<comment type="pathway">
    <text evidence="6">Cofactor biosynthesis; adenosylcobalamin biosynthesis; adenosylcobalamin from cob(II)yrinate a,c-diamide: step 5/7.</text>
</comment>
<dbReference type="InterPro" id="IPR027417">
    <property type="entry name" value="P-loop_NTPase"/>
</dbReference>
<protein>
    <recommendedName>
        <fullName evidence="16">Adenosylcobinamide kinase</fullName>
        <ecNumber evidence="8">2.7.1.156</ecNumber>
        <ecNumber evidence="9">2.7.7.62</ecNumber>
    </recommendedName>
    <alternativeName>
        <fullName evidence="17">Adenosylcobinamide-phosphate guanylyltransferase</fullName>
    </alternativeName>
</protein>
<comment type="similarity">
    <text evidence="7">Belongs to the CobU/CobP family.</text>
</comment>
<evidence type="ECO:0000256" key="8">
    <source>
        <dbReference type="ARBA" id="ARBA00012016"/>
    </source>
</evidence>
<dbReference type="InterPro" id="IPR003203">
    <property type="entry name" value="CobU/CobP"/>
</dbReference>
<dbReference type="Proteomes" id="UP001482513">
    <property type="component" value="Unassembled WGS sequence"/>
</dbReference>
<dbReference type="Pfam" id="PF02283">
    <property type="entry name" value="CobU"/>
    <property type="match status" value="1"/>
</dbReference>
<dbReference type="SUPFAM" id="SSF52540">
    <property type="entry name" value="P-loop containing nucleoside triphosphate hydrolases"/>
    <property type="match status" value="1"/>
</dbReference>